<dbReference type="Pfam" id="PF10318">
    <property type="entry name" value="7TM_GPCR_Srh"/>
    <property type="match status" value="1"/>
</dbReference>
<proteinExistence type="predicted"/>
<dbReference type="EMBL" id="CATQJA010002093">
    <property type="protein sequence ID" value="CAJ0569676.1"/>
    <property type="molecule type" value="Genomic_DNA"/>
</dbReference>
<keyword evidence="1" id="KW-0472">Membrane</keyword>
<keyword evidence="3" id="KW-1185">Reference proteome</keyword>
<sequence length="434" mass="48758">MEPLVYEEPVLYLKVTEATGIISTMINVVALLLIYFASPKKMGEYRYFLLAYQVVTSVGELLLKISMIEIFQPAPAARFHFTAILIDAKFWDVTAAFFTTSLSTTTAFCLFYRHRQVLPLGHWARWKPSHLVIFFVANYVFYTGLFAYSLSFALMEKGQSTLLLNWITAHPEHARLWIIPDVWIADFEVVVPFFGLFIGELFGVLVLMLLLESIVVCSFLYSHAFFMLRRTAGTMSEKTRQLHRRLLILLGVQMGVPMLTIVGPFVAIAVALGSKVQISQLSNHLFIFAVGSHGMVSSFSIVLLTDSYRQCLTGIFGGRKSSVVIGVVVEKASLSLNKTRSSKAKSLNAGLRRACPLHAHHGGYWDIVNPRESRDVILDLLRDTEENGSKFLLAYQLTSSCLELFFKLSMVEPFQPAPVVRFQTSIFPIGARVT</sequence>
<dbReference type="InterPro" id="IPR019422">
    <property type="entry name" value="7TM_GPCR_serpentine_rcpt_Srh"/>
</dbReference>
<keyword evidence="1" id="KW-1133">Transmembrane helix</keyword>
<feature type="transmembrane region" description="Helical" evidence="1">
    <location>
        <begin position="246"/>
        <end position="272"/>
    </location>
</feature>
<dbReference type="InterPro" id="IPR053220">
    <property type="entry name" value="Nematode_rcpt-like_serp_H"/>
</dbReference>
<comment type="caution">
    <text evidence="2">The sequence shown here is derived from an EMBL/GenBank/DDBJ whole genome shotgun (WGS) entry which is preliminary data.</text>
</comment>
<feature type="transmembrane region" description="Helical" evidence="1">
    <location>
        <begin position="201"/>
        <end position="226"/>
    </location>
</feature>
<dbReference type="Proteomes" id="UP001177023">
    <property type="component" value="Unassembled WGS sequence"/>
</dbReference>
<name>A0AA36CKG6_9BILA</name>
<evidence type="ECO:0008006" key="4">
    <source>
        <dbReference type="Google" id="ProtNLM"/>
    </source>
</evidence>
<evidence type="ECO:0000256" key="1">
    <source>
        <dbReference type="SAM" id="Phobius"/>
    </source>
</evidence>
<evidence type="ECO:0000313" key="3">
    <source>
        <dbReference type="Proteomes" id="UP001177023"/>
    </source>
</evidence>
<feature type="transmembrane region" description="Helical" evidence="1">
    <location>
        <begin position="284"/>
        <end position="304"/>
    </location>
</feature>
<reference evidence="2" key="1">
    <citation type="submission" date="2023-06" db="EMBL/GenBank/DDBJ databases">
        <authorList>
            <person name="Delattre M."/>
        </authorList>
    </citation>
    <scope>NUCLEOTIDE SEQUENCE</scope>
    <source>
        <strain evidence="2">AF72</strain>
    </source>
</reference>
<feature type="non-terminal residue" evidence="2">
    <location>
        <position position="434"/>
    </location>
</feature>
<accession>A0AA36CKG6</accession>
<dbReference type="AlphaFoldDB" id="A0AA36CKG6"/>
<feature type="transmembrane region" description="Helical" evidence="1">
    <location>
        <begin position="49"/>
        <end position="70"/>
    </location>
</feature>
<feature type="transmembrane region" description="Helical" evidence="1">
    <location>
        <begin position="131"/>
        <end position="155"/>
    </location>
</feature>
<keyword evidence="1" id="KW-0812">Transmembrane</keyword>
<dbReference type="PANTHER" id="PTHR22941:SF26">
    <property type="entry name" value="SERPENTINE RECEPTOR, CLASS H"/>
    <property type="match status" value="1"/>
</dbReference>
<evidence type="ECO:0000313" key="2">
    <source>
        <dbReference type="EMBL" id="CAJ0569676.1"/>
    </source>
</evidence>
<feature type="transmembrane region" description="Helical" evidence="1">
    <location>
        <begin position="90"/>
        <end position="111"/>
    </location>
</feature>
<dbReference type="PANTHER" id="PTHR22941">
    <property type="entry name" value="SERPENTINE RECEPTOR"/>
    <property type="match status" value="1"/>
</dbReference>
<feature type="transmembrane region" description="Helical" evidence="1">
    <location>
        <begin position="20"/>
        <end position="37"/>
    </location>
</feature>
<protein>
    <recommendedName>
        <fullName evidence="4">G protein-coupled receptor</fullName>
    </recommendedName>
</protein>
<gene>
    <name evidence="2" type="ORF">MSPICULIGERA_LOCUS8145</name>
</gene>
<organism evidence="2 3">
    <name type="scientific">Mesorhabditis spiculigera</name>
    <dbReference type="NCBI Taxonomy" id="96644"/>
    <lineage>
        <taxon>Eukaryota</taxon>
        <taxon>Metazoa</taxon>
        <taxon>Ecdysozoa</taxon>
        <taxon>Nematoda</taxon>
        <taxon>Chromadorea</taxon>
        <taxon>Rhabditida</taxon>
        <taxon>Rhabditina</taxon>
        <taxon>Rhabditomorpha</taxon>
        <taxon>Rhabditoidea</taxon>
        <taxon>Rhabditidae</taxon>
        <taxon>Mesorhabditinae</taxon>
        <taxon>Mesorhabditis</taxon>
    </lineage>
</organism>